<evidence type="ECO:0000256" key="3">
    <source>
        <dbReference type="ARBA" id="ARBA00023136"/>
    </source>
</evidence>
<reference evidence="6" key="1">
    <citation type="submission" date="2022-01" db="EMBL/GenBank/DDBJ databases">
        <authorList>
            <person name="King R."/>
        </authorList>
    </citation>
    <scope>NUCLEOTIDE SEQUENCE</scope>
</reference>
<dbReference type="InterPro" id="IPR000697">
    <property type="entry name" value="WH1/EVH1_dom"/>
</dbReference>
<reference evidence="6" key="2">
    <citation type="submission" date="2022-10" db="EMBL/GenBank/DDBJ databases">
        <authorList>
            <consortium name="ENA_rothamsted_submissions"/>
            <consortium name="culmorum"/>
            <person name="King R."/>
        </authorList>
    </citation>
    <scope>NUCLEOTIDE SEQUENCE</scope>
</reference>
<dbReference type="PANTHER" id="PTHR11202">
    <property type="entry name" value="SPROUTY-RELATED, EVH1 DOMAIN-CONTAINING PROTEIN FAMILY MEMBER"/>
    <property type="match status" value="1"/>
</dbReference>
<name>A0A9N9SD71_PHACE</name>
<feature type="compositionally biased region" description="Basic and acidic residues" evidence="4">
    <location>
        <begin position="228"/>
        <end position="238"/>
    </location>
</feature>
<gene>
    <name evidence="6" type="ORF">PHAECO_LOCUS6644</name>
</gene>
<evidence type="ECO:0000256" key="4">
    <source>
        <dbReference type="SAM" id="MobiDB-lite"/>
    </source>
</evidence>
<dbReference type="FunFam" id="2.30.29.30:FF:000052">
    <property type="entry name" value="Sprouty-related, EVH1 domain containing 2"/>
    <property type="match status" value="1"/>
</dbReference>
<keyword evidence="3" id="KW-0472">Membrane</keyword>
<evidence type="ECO:0000256" key="2">
    <source>
        <dbReference type="ARBA" id="ARBA00022475"/>
    </source>
</evidence>
<dbReference type="PANTHER" id="PTHR11202:SF3">
    <property type="entry name" value="SPROUTY-RELATED PROTEIN WITH EVH-1 DOMAIN, ISOFORM C"/>
    <property type="match status" value="1"/>
</dbReference>
<evidence type="ECO:0000313" key="7">
    <source>
        <dbReference type="Proteomes" id="UP001153737"/>
    </source>
</evidence>
<feature type="domain" description="WH1" evidence="5">
    <location>
        <begin position="1"/>
        <end position="118"/>
    </location>
</feature>
<dbReference type="InterPro" id="IPR007875">
    <property type="entry name" value="Sprouty"/>
</dbReference>
<feature type="region of interest" description="Disordered" evidence="4">
    <location>
        <begin position="1"/>
        <end position="51"/>
    </location>
</feature>
<organism evidence="6 7">
    <name type="scientific">Phaedon cochleariae</name>
    <name type="common">Mustard beetle</name>
    <dbReference type="NCBI Taxonomy" id="80249"/>
    <lineage>
        <taxon>Eukaryota</taxon>
        <taxon>Metazoa</taxon>
        <taxon>Ecdysozoa</taxon>
        <taxon>Arthropoda</taxon>
        <taxon>Hexapoda</taxon>
        <taxon>Insecta</taxon>
        <taxon>Pterygota</taxon>
        <taxon>Neoptera</taxon>
        <taxon>Endopterygota</taxon>
        <taxon>Coleoptera</taxon>
        <taxon>Polyphaga</taxon>
        <taxon>Cucujiformia</taxon>
        <taxon>Chrysomeloidea</taxon>
        <taxon>Chrysomelidae</taxon>
        <taxon>Chrysomelinae</taxon>
        <taxon>Chrysomelini</taxon>
        <taxon>Phaedon</taxon>
    </lineage>
</organism>
<evidence type="ECO:0000256" key="1">
    <source>
        <dbReference type="ARBA" id="ARBA00004202"/>
    </source>
</evidence>
<dbReference type="Proteomes" id="UP001153737">
    <property type="component" value="Chromosome 2"/>
</dbReference>
<sequence length="393" mass="42865">MSRDDSSGGWVPLGGGGLSNVSVRKRPRPPQPPPGQGGQPPPPCPAAAPDKPKHDYLIYGKRISDNSVVLSCTIKKDFEYNKVMPTFHHWKTGDKKFGLTFQAAADARAFDKGVRTAVEDLLDGFVDTSPLSLLPNCTKDVGDDDVFMTLDLPQDPKDSRSSSDSSTKGTEHLHRITYIGGGRDKPIENRQPTYDPNKGAKDPAVGPAGGETYPYVQLTAVHEYVYPSEERGRQRPRAEQPPALARRDSAGSIKKGGVGMEMAVVQQQPPLPLKGKKGKVQIRCRHCQELYTEEHNPRGACEYAPDGARACINRVTCFGCAQCVDYHCASDQEGDTAQHPCDCAGAGDENCARRWCCLALLSLFVPCLWLYPPLKMCHWCGIKCGLCGGRHAM</sequence>
<feature type="region of interest" description="Disordered" evidence="4">
    <location>
        <begin position="149"/>
        <end position="210"/>
    </location>
</feature>
<proteinExistence type="predicted"/>
<dbReference type="OrthoDB" id="5786858at2759"/>
<dbReference type="InterPro" id="IPR041937">
    <property type="entry name" value="SPRE_EVH1"/>
</dbReference>
<dbReference type="AlphaFoldDB" id="A0A9N9SD71"/>
<evidence type="ECO:0000313" key="6">
    <source>
        <dbReference type="EMBL" id="CAG9818467.1"/>
    </source>
</evidence>
<dbReference type="SUPFAM" id="SSF50729">
    <property type="entry name" value="PH domain-like"/>
    <property type="match status" value="1"/>
</dbReference>
<feature type="region of interest" description="Disordered" evidence="4">
    <location>
        <begin position="226"/>
        <end position="254"/>
    </location>
</feature>
<dbReference type="InterPro" id="IPR011993">
    <property type="entry name" value="PH-like_dom_sf"/>
</dbReference>
<dbReference type="GO" id="GO:0043409">
    <property type="term" value="P:negative regulation of MAPK cascade"/>
    <property type="evidence" value="ECO:0007669"/>
    <property type="project" value="TreeGrafter"/>
</dbReference>
<feature type="compositionally biased region" description="Pro residues" evidence="4">
    <location>
        <begin position="29"/>
        <end position="46"/>
    </location>
</feature>
<dbReference type="GO" id="GO:0005886">
    <property type="term" value="C:plasma membrane"/>
    <property type="evidence" value="ECO:0007669"/>
    <property type="project" value="UniProtKB-SubCell"/>
</dbReference>
<keyword evidence="7" id="KW-1185">Reference proteome</keyword>
<dbReference type="Pfam" id="PF05210">
    <property type="entry name" value="Sprouty"/>
    <property type="match status" value="1"/>
</dbReference>
<dbReference type="Gene3D" id="2.30.29.30">
    <property type="entry name" value="Pleckstrin-homology domain (PH domain)/Phosphotyrosine-binding domain (PTB)"/>
    <property type="match status" value="1"/>
</dbReference>
<dbReference type="Pfam" id="PF00568">
    <property type="entry name" value="WH1"/>
    <property type="match status" value="1"/>
</dbReference>
<dbReference type="EMBL" id="OU896708">
    <property type="protein sequence ID" value="CAG9818467.1"/>
    <property type="molecule type" value="Genomic_DNA"/>
</dbReference>
<protein>
    <recommendedName>
        <fullName evidence="5">WH1 domain-containing protein</fullName>
    </recommendedName>
</protein>
<comment type="subcellular location">
    <subcellularLocation>
        <location evidence="1">Cell membrane</location>
        <topology evidence="1">Peripheral membrane protein</topology>
    </subcellularLocation>
</comment>
<keyword evidence="2" id="KW-1003">Cell membrane</keyword>
<dbReference type="CDD" id="cd10574">
    <property type="entry name" value="EVH1_SPRED-like"/>
    <property type="match status" value="1"/>
</dbReference>
<dbReference type="GO" id="GO:0019901">
    <property type="term" value="F:protein kinase binding"/>
    <property type="evidence" value="ECO:0007669"/>
    <property type="project" value="TreeGrafter"/>
</dbReference>
<accession>A0A9N9SD71</accession>
<evidence type="ECO:0000259" key="5">
    <source>
        <dbReference type="SMART" id="SM00461"/>
    </source>
</evidence>
<dbReference type="SMART" id="SM00461">
    <property type="entry name" value="WH1"/>
    <property type="match status" value="1"/>
</dbReference>